<dbReference type="Proteomes" id="UP000823918">
    <property type="component" value="Unassembled WGS sequence"/>
</dbReference>
<keyword evidence="2" id="KW-0032">Aminotransferase</keyword>
<evidence type="ECO:0000256" key="1">
    <source>
        <dbReference type="RuleBase" id="RU004508"/>
    </source>
</evidence>
<dbReference type="AlphaFoldDB" id="A0A9D2Q4T5"/>
<dbReference type="InterPro" id="IPR015422">
    <property type="entry name" value="PyrdxlP-dep_Trfase_small"/>
</dbReference>
<reference evidence="2" key="1">
    <citation type="journal article" date="2021" name="PeerJ">
        <title>Extensive microbial diversity within the chicken gut microbiome revealed by metagenomics and culture.</title>
        <authorList>
            <person name="Gilroy R."/>
            <person name="Ravi A."/>
            <person name="Getino M."/>
            <person name="Pursley I."/>
            <person name="Horton D.L."/>
            <person name="Alikhan N.F."/>
            <person name="Baker D."/>
            <person name="Gharbi K."/>
            <person name="Hall N."/>
            <person name="Watson M."/>
            <person name="Adriaenssens E.M."/>
            <person name="Foster-Nyarko E."/>
            <person name="Jarju S."/>
            <person name="Secka A."/>
            <person name="Antonio M."/>
            <person name="Oren A."/>
            <person name="Chaudhuri R.R."/>
            <person name="La Ragione R."/>
            <person name="Hildebrand F."/>
            <person name="Pallen M.J."/>
        </authorList>
    </citation>
    <scope>NUCLEOTIDE SEQUENCE</scope>
    <source>
        <strain evidence="2">5933</strain>
    </source>
</reference>
<name>A0A9D2Q4T5_9FIRM</name>
<dbReference type="InterPro" id="IPR015421">
    <property type="entry name" value="PyrdxlP-dep_Trfase_major"/>
</dbReference>
<dbReference type="Gene3D" id="3.90.1150.10">
    <property type="entry name" value="Aspartate Aminotransferase, domain 1"/>
    <property type="match status" value="1"/>
</dbReference>
<evidence type="ECO:0000313" key="3">
    <source>
        <dbReference type="Proteomes" id="UP000823918"/>
    </source>
</evidence>
<dbReference type="SUPFAM" id="SSF53383">
    <property type="entry name" value="PLP-dependent transferases"/>
    <property type="match status" value="1"/>
</dbReference>
<comment type="caution">
    <text evidence="2">The sequence shown here is derived from an EMBL/GenBank/DDBJ whole genome shotgun (WGS) entry which is preliminary data.</text>
</comment>
<dbReference type="PANTHER" id="PTHR30244:SF34">
    <property type="entry name" value="DTDP-4-AMINO-4,6-DIDEOXYGALACTOSE TRANSAMINASE"/>
    <property type="match status" value="1"/>
</dbReference>
<dbReference type="PANTHER" id="PTHR30244">
    <property type="entry name" value="TRANSAMINASE"/>
    <property type="match status" value="1"/>
</dbReference>
<dbReference type="InterPro" id="IPR000653">
    <property type="entry name" value="DegT/StrS_aminotransferase"/>
</dbReference>
<dbReference type="GO" id="GO:0030170">
    <property type="term" value="F:pyridoxal phosphate binding"/>
    <property type="evidence" value="ECO:0007669"/>
    <property type="project" value="TreeGrafter"/>
</dbReference>
<dbReference type="Pfam" id="PF01041">
    <property type="entry name" value="DegT_DnrJ_EryC1"/>
    <property type="match status" value="1"/>
</dbReference>
<evidence type="ECO:0000313" key="2">
    <source>
        <dbReference type="EMBL" id="HJC71496.1"/>
    </source>
</evidence>
<gene>
    <name evidence="2" type="ORF">H9698_01710</name>
</gene>
<keyword evidence="1" id="KW-0663">Pyridoxal phosphate</keyword>
<keyword evidence="2" id="KW-0808">Transferase</keyword>
<sequence length="389" mass="43763">MKYSLSEDTWNQEELGAIQKVIDSNRYTMGAHVQAFEKKFAEKMGVKHAVMVNSGSSANLLAIAALVYSGKLPRGSQVIVPAVSWSTTYAPLEQFGMKLRFADIDADTLNISVRSLKEAVTADTRMLFAVNLLGNPNEWEELQSFCNEKNILIAEDNCESMGAVYEGKALGTFGLIGTYSSFYSHHICTMEGGVAVTNDDLLYEYMLAIRAHGWTRNLPEKSLLHQRSGDSFYEKFHFIVPGFNLRPLEMEAAIGCAQLDKLDEMIAARRKNAAYFQKKMANFPEIRLQKEVGHSSWFGFSLVLQGTLAAKRDALVRFLEEHEIEVRPIVAGNFTRNPVIRFMDCEMPVPLTNADEIHEHGFYIGNYSRNSTEEIDYFIDTLQSFLAKG</sequence>
<reference evidence="2" key="2">
    <citation type="submission" date="2021-04" db="EMBL/GenBank/DDBJ databases">
        <authorList>
            <person name="Gilroy R."/>
        </authorList>
    </citation>
    <scope>NUCLEOTIDE SEQUENCE</scope>
    <source>
        <strain evidence="2">5933</strain>
    </source>
</reference>
<dbReference type="EMBL" id="DWWA01000009">
    <property type="protein sequence ID" value="HJC71496.1"/>
    <property type="molecule type" value="Genomic_DNA"/>
</dbReference>
<dbReference type="PIRSF" id="PIRSF000390">
    <property type="entry name" value="PLP_StrS"/>
    <property type="match status" value="1"/>
</dbReference>
<dbReference type="Gene3D" id="3.40.640.10">
    <property type="entry name" value="Type I PLP-dependent aspartate aminotransferase-like (Major domain)"/>
    <property type="match status" value="1"/>
</dbReference>
<proteinExistence type="inferred from homology"/>
<comment type="similarity">
    <text evidence="1">Belongs to the DegT/DnrJ/EryC1 family.</text>
</comment>
<accession>A0A9D2Q4T5</accession>
<dbReference type="CDD" id="cd00616">
    <property type="entry name" value="AHBA_syn"/>
    <property type="match status" value="1"/>
</dbReference>
<organism evidence="2 3">
    <name type="scientific">Candidatus Ruthenibacterium merdavium</name>
    <dbReference type="NCBI Taxonomy" id="2838752"/>
    <lineage>
        <taxon>Bacteria</taxon>
        <taxon>Bacillati</taxon>
        <taxon>Bacillota</taxon>
        <taxon>Clostridia</taxon>
        <taxon>Eubacteriales</taxon>
        <taxon>Oscillospiraceae</taxon>
        <taxon>Ruthenibacterium</taxon>
    </lineage>
</organism>
<dbReference type="GO" id="GO:0000271">
    <property type="term" value="P:polysaccharide biosynthetic process"/>
    <property type="evidence" value="ECO:0007669"/>
    <property type="project" value="TreeGrafter"/>
</dbReference>
<dbReference type="InterPro" id="IPR015424">
    <property type="entry name" value="PyrdxlP-dep_Trfase"/>
</dbReference>
<protein>
    <submittedName>
        <fullName evidence="2">DegT/DnrJ/EryC1/StrS family aminotransferase</fullName>
    </submittedName>
</protein>
<dbReference type="GO" id="GO:0008483">
    <property type="term" value="F:transaminase activity"/>
    <property type="evidence" value="ECO:0007669"/>
    <property type="project" value="UniProtKB-KW"/>
</dbReference>